<dbReference type="Gene3D" id="3.40.50.300">
    <property type="entry name" value="P-loop containing nucleotide triphosphate hydrolases"/>
    <property type="match status" value="1"/>
</dbReference>
<name>A0A178LVA6_9CHLR</name>
<dbReference type="InterPro" id="IPR050764">
    <property type="entry name" value="CbbQ/NirQ/NorQ/GpvN"/>
</dbReference>
<feature type="domain" description="AAA+ ATPase" evidence="4">
    <location>
        <begin position="35"/>
        <end position="176"/>
    </location>
</feature>
<dbReference type="SUPFAM" id="SSF52540">
    <property type="entry name" value="P-loop containing nucleoside triphosphate hydrolases"/>
    <property type="match status" value="1"/>
</dbReference>
<dbReference type="CDD" id="cd00009">
    <property type="entry name" value="AAA"/>
    <property type="match status" value="1"/>
</dbReference>
<dbReference type="GO" id="GO:0016887">
    <property type="term" value="F:ATP hydrolysis activity"/>
    <property type="evidence" value="ECO:0007669"/>
    <property type="project" value="InterPro"/>
</dbReference>
<keyword evidence="2" id="KW-0067">ATP-binding</keyword>
<proteinExistence type="inferred from homology"/>
<organism evidence="5 6">
    <name type="scientific">Chloroflexus islandicus</name>
    <dbReference type="NCBI Taxonomy" id="1707952"/>
    <lineage>
        <taxon>Bacteria</taxon>
        <taxon>Bacillati</taxon>
        <taxon>Chloroflexota</taxon>
        <taxon>Chloroflexia</taxon>
        <taxon>Chloroflexales</taxon>
        <taxon>Chloroflexineae</taxon>
        <taxon>Chloroflexaceae</taxon>
        <taxon>Chloroflexus</taxon>
    </lineage>
</organism>
<dbReference type="SMART" id="SM00382">
    <property type="entry name" value="AAA"/>
    <property type="match status" value="1"/>
</dbReference>
<dbReference type="InterPro" id="IPR011703">
    <property type="entry name" value="ATPase_AAA-3"/>
</dbReference>
<reference evidence="5 6" key="1">
    <citation type="submission" date="2016-04" db="EMBL/GenBank/DDBJ databases">
        <title>Chloroflexus islandicus sp. nov., a thermophilic filamentous anoxygenic phototrophic bacterium from geyser Strokkur (Iceland).</title>
        <authorList>
            <person name="Gaisin V.A."/>
            <person name="Kalashnikov A.M."/>
            <person name="Sukhacheva M.V."/>
            <person name="Grouzdev D.S."/>
            <person name="Ivanov T.M."/>
            <person name="Kuznetsov B."/>
            <person name="Gorlenko V.M."/>
        </authorList>
    </citation>
    <scope>NUCLEOTIDE SEQUENCE [LARGE SCALE GENOMIC DNA]</scope>
    <source>
        <strain evidence="6">isl-2</strain>
    </source>
</reference>
<comment type="similarity">
    <text evidence="3">Belongs to the MoxR family.</text>
</comment>
<dbReference type="STRING" id="1707952.A6A03_04635"/>
<dbReference type="GO" id="GO:0005524">
    <property type="term" value="F:ATP binding"/>
    <property type="evidence" value="ECO:0007669"/>
    <property type="project" value="UniProtKB-KW"/>
</dbReference>
<evidence type="ECO:0000256" key="1">
    <source>
        <dbReference type="ARBA" id="ARBA00022741"/>
    </source>
</evidence>
<evidence type="ECO:0000259" key="4">
    <source>
        <dbReference type="SMART" id="SM00382"/>
    </source>
</evidence>
<dbReference type="InterPro" id="IPR041628">
    <property type="entry name" value="ChlI/MoxR_AAA_lid"/>
</dbReference>
<protein>
    <submittedName>
        <fullName evidence="5">AAA family ATPase</fullName>
    </submittedName>
</protein>
<comment type="caution">
    <text evidence="5">The sequence shown here is derived from an EMBL/GenBank/DDBJ whole genome shotgun (WGS) entry which is preliminary data.</text>
</comment>
<dbReference type="PANTHER" id="PTHR42759:SF5">
    <property type="entry name" value="METHANOL DEHYDROGENASE REGULATOR"/>
    <property type="match status" value="1"/>
</dbReference>
<evidence type="ECO:0000313" key="5">
    <source>
        <dbReference type="EMBL" id="OAN38183.1"/>
    </source>
</evidence>
<dbReference type="FunFam" id="3.40.50.300:FF:000640">
    <property type="entry name" value="MoxR family ATPase"/>
    <property type="match status" value="1"/>
</dbReference>
<dbReference type="EMBL" id="LWQS01000103">
    <property type="protein sequence ID" value="OAN38183.1"/>
    <property type="molecule type" value="Genomic_DNA"/>
</dbReference>
<accession>A0A178LVA6</accession>
<dbReference type="Proteomes" id="UP000078287">
    <property type="component" value="Unassembled WGS sequence"/>
</dbReference>
<evidence type="ECO:0000256" key="3">
    <source>
        <dbReference type="ARBA" id="ARBA00061607"/>
    </source>
</evidence>
<dbReference type="InterPro" id="IPR003593">
    <property type="entry name" value="AAA+_ATPase"/>
</dbReference>
<dbReference type="OrthoDB" id="9808397at2"/>
<dbReference type="PANTHER" id="PTHR42759">
    <property type="entry name" value="MOXR FAMILY PROTEIN"/>
    <property type="match status" value="1"/>
</dbReference>
<keyword evidence="1" id="KW-0547">Nucleotide-binding</keyword>
<evidence type="ECO:0000313" key="6">
    <source>
        <dbReference type="Proteomes" id="UP000078287"/>
    </source>
</evidence>
<keyword evidence="6" id="KW-1185">Reference proteome</keyword>
<dbReference type="Gene3D" id="1.10.8.80">
    <property type="entry name" value="Magnesium chelatase subunit I, C-Terminal domain"/>
    <property type="match status" value="1"/>
</dbReference>
<dbReference type="InterPro" id="IPR027417">
    <property type="entry name" value="P-loop_NTPase"/>
</dbReference>
<sequence>MEHVQQVATRIVANVEQVIIGKRRIVELVLVALLCRGHVLIEDVPGTGKTMLAKSIARSIGSSFKRIQCTPDLLPGDVTGVSIFNQQTREFEFRPGPIMAQIVLADEINRATPKTQSALLEAMEERQITVDGITHPLPQPFVVLATQNPIEYEGTFPLPEAQLDRFLLRVHLGYADRLDEIAILKRQRDGHPLETLPKVVDIDELLALQAEIKQVHVDDLIVEYIVALTTATRTHADIYLGASTRGALALYRSAQAWAALNGRDYVTPDDVKALAQPVLGHRLIVSPAARVRNVTANAVIDEVLASTPVPGARAGRRFERMVAN</sequence>
<dbReference type="Pfam" id="PF07726">
    <property type="entry name" value="AAA_3"/>
    <property type="match status" value="1"/>
</dbReference>
<dbReference type="PIRSF" id="PIRSF002849">
    <property type="entry name" value="AAA_ATPase_chaperone_MoxR_prd"/>
    <property type="match status" value="1"/>
</dbReference>
<dbReference type="AlphaFoldDB" id="A0A178LVA6"/>
<dbReference type="RefSeq" id="WP_066791092.1">
    <property type="nucleotide sequence ID" value="NZ_LWQS01000103.1"/>
</dbReference>
<dbReference type="Pfam" id="PF17863">
    <property type="entry name" value="AAA_lid_2"/>
    <property type="match status" value="1"/>
</dbReference>
<gene>
    <name evidence="5" type="ORF">A6A03_04635</name>
</gene>
<evidence type="ECO:0000256" key="2">
    <source>
        <dbReference type="ARBA" id="ARBA00022840"/>
    </source>
</evidence>